<keyword evidence="2" id="KW-1185">Reference proteome</keyword>
<protein>
    <submittedName>
        <fullName evidence="1">Uncharacterized protein</fullName>
    </submittedName>
</protein>
<name>A0A8H7QZX7_9FUNG</name>
<reference evidence="1" key="1">
    <citation type="submission" date="2020-12" db="EMBL/GenBank/DDBJ databases">
        <title>Metabolic potential, ecology and presence of endohyphal bacteria is reflected in genomic diversity of Mucoromycotina.</title>
        <authorList>
            <person name="Muszewska A."/>
            <person name="Okrasinska A."/>
            <person name="Steczkiewicz K."/>
            <person name="Drgas O."/>
            <person name="Orlowska M."/>
            <person name="Perlinska-Lenart U."/>
            <person name="Aleksandrzak-Piekarczyk T."/>
            <person name="Szatraj K."/>
            <person name="Zielenkiewicz U."/>
            <person name="Pilsyk S."/>
            <person name="Malc E."/>
            <person name="Mieczkowski P."/>
            <person name="Kruszewska J.S."/>
            <person name="Biernat P."/>
            <person name="Pawlowska J."/>
        </authorList>
    </citation>
    <scope>NUCLEOTIDE SEQUENCE</scope>
    <source>
        <strain evidence="1">CBS 226.32</strain>
    </source>
</reference>
<comment type="caution">
    <text evidence="1">The sequence shown here is derived from an EMBL/GenBank/DDBJ whole genome shotgun (WGS) entry which is preliminary data.</text>
</comment>
<gene>
    <name evidence="1" type="ORF">INT46_003281</name>
</gene>
<dbReference type="EMBL" id="JAEPRC010000298">
    <property type="protein sequence ID" value="KAG2200985.1"/>
    <property type="molecule type" value="Genomic_DNA"/>
</dbReference>
<proteinExistence type="predicted"/>
<sequence length="86" mass="9855">MTDILYAFIGFIDVSRDGMYSLEINNLIKQLEEDTKRLDMADTYDSTYISHPSGCKDAPQLWEPTNKEEEYIDADNREVFHGVSGS</sequence>
<dbReference type="OrthoDB" id="2289822at2759"/>
<dbReference type="Proteomes" id="UP000650833">
    <property type="component" value="Unassembled WGS sequence"/>
</dbReference>
<evidence type="ECO:0000313" key="1">
    <source>
        <dbReference type="EMBL" id="KAG2200985.1"/>
    </source>
</evidence>
<evidence type="ECO:0000313" key="2">
    <source>
        <dbReference type="Proteomes" id="UP000650833"/>
    </source>
</evidence>
<accession>A0A8H7QZX7</accession>
<dbReference type="AlphaFoldDB" id="A0A8H7QZX7"/>
<organism evidence="1 2">
    <name type="scientific">Mucor plumbeus</name>
    <dbReference type="NCBI Taxonomy" id="97098"/>
    <lineage>
        <taxon>Eukaryota</taxon>
        <taxon>Fungi</taxon>
        <taxon>Fungi incertae sedis</taxon>
        <taxon>Mucoromycota</taxon>
        <taxon>Mucoromycotina</taxon>
        <taxon>Mucoromycetes</taxon>
        <taxon>Mucorales</taxon>
        <taxon>Mucorineae</taxon>
        <taxon>Mucoraceae</taxon>
        <taxon>Mucor</taxon>
    </lineage>
</organism>